<gene>
    <name evidence="2" type="ORF">GHC57_00835</name>
</gene>
<dbReference type="AlphaFoldDB" id="A0A7X1ZD65"/>
<organism evidence="2 3">
    <name type="scientific">Roseospira navarrensis</name>
    <dbReference type="NCBI Taxonomy" id="140058"/>
    <lineage>
        <taxon>Bacteria</taxon>
        <taxon>Pseudomonadati</taxon>
        <taxon>Pseudomonadota</taxon>
        <taxon>Alphaproteobacteria</taxon>
        <taxon>Rhodospirillales</taxon>
        <taxon>Rhodospirillaceae</taxon>
        <taxon>Roseospira</taxon>
    </lineage>
</organism>
<evidence type="ECO:0000313" key="2">
    <source>
        <dbReference type="EMBL" id="MQX35055.1"/>
    </source>
</evidence>
<feature type="compositionally biased region" description="Low complexity" evidence="1">
    <location>
        <begin position="44"/>
        <end position="53"/>
    </location>
</feature>
<feature type="compositionally biased region" description="Pro residues" evidence="1">
    <location>
        <begin position="54"/>
        <end position="64"/>
    </location>
</feature>
<sequence>MVKRLLIGVVVLLLLGGSFVGLTVMGVVPDVAGLKPMLGLADPAAGEGSEAAQAPPPPPPPDYGPDPVFMRLPQFAIPVIAEGQAGRHLNLSLRLHVDPDSRADVTRAIPRLTDVILTGLVQKMPELIPAPGRLDLPAMKAVLNGQVTRAMGDGPVHDVLIDGAYIR</sequence>
<dbReference type="EMBL" id="WIVE01000001">
    <property type="protein sequence ID" value="MQX35055.1"/>
    <property type="molecule type" value="Genomic_DNA"/>
</dbReference>
<dbReference type="OrthoDB" id="7350029at2"/>
<evidence type="ECO:0008006" key="4">
    <source>
        <dbReference type="Google" id="ProtNLM"/>
    </source>
</evidence>
<keyword evidence="3" id="KW-1185">Reference proteome</keyword>
<dbReference type="RefSeq" id="WP_153340116.1">
    <property type="nucleotide sequence ID" value="NZ_WIVE01000001.1"/>
</dbReference>
<evidence type="ECO:0000313" key="3">
    <source>
        <dbReference type="Proteomes" id="UP000434582"/>
    </source>
</evidence>
<dbReference type="Proteomes" id="UP000434582">
    <property type="component" value="Unassembled WGS sequence"/>
</dbReference>
<evidence type="ECO:0000256" key="1">
    <source>
        <dbReference type="SAM" id="MobiDB-lite"/>
    </source>
</evidence>
<comment type="caution">
    <text evidence="2">The sequence shown here is derived from an EMBL/GenBank/DDBJ whole genome shotgun (WGS) entry which is preliminary data.</text>
</comment>
<feature type="region of interest" description="Disordered" evidence="1">
    <location>
        <begin position="44"/>
        <end position="65"/>
    </location>
</feature>
<accession>A0A7X1ZD65</accession>
<name>A0A7X1ZD65_9PROT</name>
<protein>
    <recommendedName>
        <fullName evidence="4">Flagellar protein FliL</fullName>
    </recommendedName>
</protein>
<proteinExistence type="predicted"/>
<reference evidence="2 3" key="1">
    <citation type="submission" date="2019-10" db="EMBL/GenBank/DDBJ databases">
        <title>Draft whole-genome sequence of the purple nonsulfur photosynthetic bacterium Roseospira navarrensis DSM 15114.</title>
        <authorList>
            <person name="Kyndt J.A."/>
            <person name="Meyer T.E."/>
        </authorList>
    </citation>
    <scope>NUCLEOTIDE SEQUENCE [LARGE SCALE GENOMIC DNA]</scope>
    <source>
        <strain evidence="2 3">DSM 15114</strain>
    </source>
</reference>